<name>A0ABV9U2I5_9ACTN</name>
<comment type="caution">
    <text evidence="6">The sequence shown here is derived from an EMBL/GenBank/DDBJ whole genome shotgun (WGS) entry which is preliminary data.</text>
</comment>
<proteinExistence type="inferred from homology"/>
<protein>
    <recommendedName>
        <fullName evidence="3">Carboxylic ester hydrolase</fullName>
        <ecNumber evidence="3">3.1.1.-</ecNumber>
    </recommendedName>
</protein>
<comment type="similarity">
    <text evidence="1 3">Belongs to the type-B carboxylesterase/lipase family.</text>
</comment>
<evidence type="ECO:0000313" key="6">
    <source>
        <dbReference type="EMBL" id="MFC4910031.1"/>
    </source>
</evidence>
<evidence type="ECO:0000256" key="3">
    <source>
        <dbReference type="RuleBase" id="RU361235"/>
    </source>
</evidence>
<dbReference type="Gene3D" id="3.40.50.1820">
    <property type="entry name" value="alpha/beta hydrolase"/>
    <property type="match status" value="1"/>
</dbReference>
<gene>
    <name evidence="6" type="ORF">ACFPCY_22100</name>
</gene>
<keyword evidence="2 3" id="KW-0378">Hydrolase</keyword>
<evidence type="ECO:0000256" key="2">
    <source>
        <dbReference type="ARBA" id="ARBA00022801"/>
    </source>
</evidence>
<accession>A0ABV9U2I5</accession>
<evidence type="ECO:0000256" key="1">
    <source>
        <dbReference type="ARBA" id="ARBA00005964"/>
    </source>
</evidence>
<dbReference type="InterPro" id="IPR002018">
    <property type="entry name" value="CarbesteraseB"/>
</dbReference>
<evidence type="ECO:0000256" key="4">
    <source>
        <dbReference type="SAM" id="MobiDB-lite"/>
    </source>
</evidence>
<dbReference type="InterPro" id="IPR029058">
    <property type="entry name" value="AB_hydrolase_fold"/>
</dbReference>
<organism evidence="6 7">
    <name type="scientific">Actinomadura gamaensis</name>
    <dbReference type="NCBI Taxonomy" id="1763541"/>
    <lineage>
        <taxon>Bacteria</taxon>
        <taxon>Bacillati</taxon>
        <taxon>Actinomycetota</taxon>
        <taxon>Actinomycetes</taxon>
        <taxon>Streptosporangiales</taxon>
        <taxon>Thermomonosporaceae</taxon>
        <taxon>Actinomadura</taxon>
    </lineage>
</organism>
<dbReference type="Proteomes" id="UP001595872">
    <property type="component" value="Unassembled WGS sequence"/>
</dbReference>
<feature type="region of interest" description="Disordered" evidence="4">
    <location>
        <begin position="53"/>
        <end position="92"/>
    </location>
</feature>
<evidence type="ECO:0000259" key="5">
    <source>
        <dbReference type="Pfam" id="PF00135"/>
    </source>
</evidence>
<dbReference type="EC" id="3.1.1.-" evidence="3"/>
<keyword evidence="7" id="KW-1185">Reference proteome</keyword>
<dbReference type="PANTHER" id="PTHR11559">
    <property type="entry name" value="CARBOXYLESTERASE"/>
    <property type="match status" value="1"/>
</dbReference>
<sequence>MSSVERDVRAGRVRGAWRGGVARFLGIPYGRPLTGAARFAAPDTAVTWDGVLDATAFGPSPPQAPDSRRLPGPSDARRPPGPSDSDPDDYLRVNVWTPDPDATGLPVIVWVCGDGFVAGASADPSFEGTGLARDANVVLVSMDHRLGMDGFALLEDAPANRGLLDQAAALRWVRDNVAAFGGDPGNVTVYGQSAGAACVAALVTMPSNRGLFRRVVLGSVPNAYLSPERARRVAADVAGLVGARPTAGDLAHVPADDLVKAVGAGPAQNVPGPVVDGEVLAADPWTAFGDGALADVPLMIGHTRNEYRLFVARAGLLGRVTADVADHALGALAPPGGPDAYREAHPDAGPEELYDLVLSDALFRMGTYRLAELHQGPTYLYELGLTVPAHEGALGAPHCADIPLLFDVFDAGLGVELFEGNPSCTARKLGARMRRAWGEFARGGDPGWLPFDRDRRLTRVFDEHLSEVRYPEEASRRIWSDVRFGPLPAS</sequence>
<dbReference type="SUPFAM" id="SSF53474">
    <property type="entry name" value="alpha/beta-Hydrolases"/>
    <property type="match status" value="1"/>
</dbReference>
<dbReference type="Pfam" id="PF00135">
    <property type="entry name" value="COesterase"/>
    <property type="match status" value="1"/>
</dbReference>
<dbReference type="PROSITE" id="PS00122">
    <property type="entry name" value="CARBOXYLESTERASE_B_1"/>
    <property type="match status" value="1"/>
</dbReference>
<dbReference type="InterPro" id="IPR019826">
    <property type="entry name" value="Carboxylesterase_B_AS"/>
</dbReference>
<dbReference type="EMBL" id="JBHSIT010000006">
    <property type="protein sequence ID" value="MFC4910031.1"/>
    <property type="molecule type" value="Genomic_DNA"/>
</dbReference>
<reference evidence="7" key="1">
    <citation type="journal article" date="2019" name="Int. J. Syst. Evol. Microbiol.">
        <title>The Global Catalogue of Microorganisms (GCM) 10K type strain sequencing project: providing services to taxonomists for standard genome sequencing and annotation.</title>
        <authorList>
            <consortium name="The Broad Institute Genomics Platform"/>
            <consortium name="The Broad Institute Genome Sequencing Center for Infectious Disease"/>
            <person name="Wu L."/>
            <person name="Ma J."/>
        </authorList>
    </citation>
    <scope>NUCLEOTIDE SEQUENCE [LARGE SCALE GENOMIC DNA]</scope>
    <source>
        <strain evidence="7">KLKA75</strain>
    </source>
</reference>
<dbReference type="RefSeq" id="WP_378258022.1">
    <property type="nucleotide sequence ID" value="NZ_JBHSIT010000006.1"/>
</dbReference>
<dbReference type="InterPro" id="IPR050309">
    <property type="entry name" value="Type-B_Carboxylest/Lipase"/>
</dbReference>
<evidence type="ECO:0000313" key="7">
    <source>
        <dbReference type="Proteomes" id="UP001595872"/>
    </source>
</evidence>
<feature type="domain" description="Carboxylesterase type B" evidence="5">
    <location>
        <begin position="7"/>
        <end position="312"/>
    </location>
</feature>